<dbReference type="InterPro" id="IPR032245">
    <property type="entry name" value="RMI2"/>
</dbReference>
<evidence type="ECO:0000313" key="2">
    <source>
        <dbReference type="EMBL" id="CAE7455276.1"/>
    </source>
</evidence>
<dbReference type="Pfam" id="PF16100">
    <property type="entry name" value="RMI2"/>
    <property type="match status" value="1"/>
</dbReference>
<dbReference type="OrthoDB" id="410423at2759"/>
<evidence type="ECO:0000256" key="1">
    <source>
        <dbReference type="SAM" id="SignalP"/>
    </source>
</evidence>
<dbReference type="EMBL" id="CAJNJA010020108">
    <property type="protein sequence ID" value="CAE7455276.1"/>
    <property type="molecule type" value="Genomic_DNA"/>
</dbReference>
<dbReference type="Gene3D" id="2.40.50.140">
    <property type="entry name" value="Nucleic acid-binding proteins"/>
    <property type="match status" value="1"/>
</dbReference>
<sequence>MDPPLAPSPGRRWLLGLLVLVAWFQGPTSEGFSGLFQADRNAQLAAIARRAAPTSYSGKKLIIKLPKAQGFQTMADIPKEQFVQPVERNTRHQRKNFWEFSRAGYNVSEVFVRYEGLTPWKRVGEVVHKEGDFREAIQCQYKYLIRRAYYLYRKFRYWYPKSNPVQFGYTDTEGEIVVVDDGPPDLGLEPQELKEMLLRSGFLGANKPRHWRHMHQNIKDLYSTKKDHHRKKSWLMKREYNYRVDAHKWWNPRKYRGRYMQVQTRKRGHGDRSIEMTSLFRAPCNCGSVALCYRGLTQEEMGGLGFGEGEVAMKILLAELRCIKVDAQGHVACTKLHQKLKRVWLQGYILCRDGDDIVDLDDGSAVMSLDVGGLISSSPATSAALQAGRYVSCVCAVEFHPQEGILDLHVESVCPLDDPGDSLAEPFWFLEVARSHQLRASSTARP</sequence>
<reference evidence="2" key="1">
    <citation type="submission" date="2021-02" db="EMBL/GenBank/DDBJ databases">
        <authorList>
            <person name="Dougan E. K."/>
            <person name="Rhodes N."/>
            <person name="Thang M."/>
            <person name="Chan C."/>
        </authorList>
    </citation>
    <scope>NUCLEOTIDE SEQUENCE</scope>
</reference>
<name>A0A812RWL3_9DINO</name>
<evidence type="ECO:0000313" key="3">
    <source>
        <dbReference type="Proteomes" id="UP000601435"/>
    </source>
</evidence>
<dbReference type="InterPro" id="IPR012340">
    <property type="entry name" value="NA-bd_OB-fold"/>
</dbReference>
<proteinExistence type="predicted"/>
<keyword evidence="1" id="KW-0732">Signal</keyword>
<dbReference type="Proteomes" id="UP000601435">
    <property type="component" value="Unassembled WGS sequence"/>
</dbReference>
<accession>A0A812RWL3</accession>
<feature type="chain" id="PRO_5032809145" evidence="1">
    <location>
        <begin position="30"/>
        <end position="446"/>
    </location>
</feature>
<comment type="caution">
    <text evidence="2">The sequence shown here is derived from an EMBL/GenBank/DDBJ whole genome shotgun (WGS) entry which is preliminary data.</text>
</comment>
<feature type="signal peptide" evidence="1">
    <location>
        <begin position="1"/>
        <end position="29"/>
    </location>
</feature>
<gene>
    <name evidence="2" type="ORF">SNEC2469_LOCUS12652</name>
</gene>
<keyword evidence="3" id="KW-1185">Reference proteome</keyword>
<dbReference type="AlphaFoldDB" id="A0A812RWL3"/>
<protein>
    <submittedName>
        <fullName evidence="2">Uncharacterized protein</fullName>
    </submittedName>
</protein>
<organism evidence="2 3">
    <name type="scientific">Symbiodinium necroappetens</name>
    <dbReference type="NCBI Taxonomy" id="1628268"/>
    <lineage>
        <taxon>Eukaryota</taxon>
        <taxon>Sar</taxon>
        <taxon>Alveolata</taxon>
        <taxon>Dinophyceae</taxon>
        <taxon>Suessiales</taxon>
        <taxon>Symbiodiniaceae</taxon>
        <taxon>Symbiodinium</taxon>
    </lineage>
</organism>